<sequence length="91" mass="10146">MHWTLNGEPVFVDGERVSLKALGQILAIKKVQMSDSGEYACELWAGNDQLARQTAVIMVDFRADNMLYGVSKGMQQQKSNRSSGTSMNELY</sequence>
<name>A0A0K0D646_ANGCA</name>
<dbReference type="Proteomes" id="UP000035642">
    <property type="component" value="Unassembled WGS sequence"/>
</dbReference>
<dbReference type="PROSITE" id="PS50835">
    <property type="entry name" value="IG_LIKE"/>
    <property type="match status" value="1"/>
</dbReference>
<proteinExistence type="predicted"/>
<dbReference type="InterPro" id="IPR007110">
    <property type="entry name" value="Ig-like_dom"/>
</dbReference>
<evidence type="ECO:0000313" key="2">
    <source>
        <dbReference type="Proteomes" id="UP000035642"/>
    </source>
</evidence>
<dbReference type="AlphaFoldDB" id="A0A0K0D646"/>
<evidence type="ECO:0000313" key="3">
    <source>
        <dbReference type="WBParaSite" id="ACAC_0000554101-mRNA-1"/>
    </source>
</evidence>
<dbReference type="InterPro" id="IPR036179">
    <property type="entry name" value="Ig-like_dom_sf"/>
</dbReference>
<dbReference type="InterPro" id="IPR013783">
    <property type="entry name" value="Ig-like_fold"/>
</dbReference>
<dbReference type="WBParaSite" id="ACAC_0000554101-mRNA-1">
    <property type="protein sequence ID" value="ACAC_0000554101-mRNA-1"/>
    <property type="gene ID" value="ACAC_0000554101"/>
</dbReference>
<evidence type="ECO:0000259" key="1">
    <source>
        <dbReference type="PROSITE" id="PS50835"/>
    </source>
</evidence>
<feature type="domain" description="Ig-like" evidence="1">
    <location>
        <begin position="1"/>
        <end position="57"/>
    </location>
</feature>
<accession>A0A0K0D646</accession>
<protein>
    <submittedName>
        <fullName evidence="3">Ig-like domain-containing protein</fullName>
    </submittedName>
</protein>
<dbReference type="SUPFAM" id="SSF48726">
    <property type="entry name" value="Immunoglobulin"/>
    <property type="match status" value="1"/>
</dbReference>
<dbReference type="Gene3D" id="2.60.40.10">
    <property type="entry name" value="Immunoglobulins"/>
    <property type="match status" value="1"/>
</dbReference>
<reference evidence="2" key="1">
    <citation type="submission" date="2012-09" db="EMBL/GenBank/DDBJ databases">
        <authorList>
            <person name="Martin A.A."/>
        </authorList>
    </citation>
    <scope>NUCLEOTIDE SEQUENCE</scope>
</reference>
<reference evidence="3" key="2">
    <citation type="submission" date="2017-02" db="UniProtKB">
        <authorList>
            <consortium name="WormBaseParasite"/>
        </authorList>
    </citation>
    <scope>IDENTIFICATION</scope>
</reference>
<dbReference type="STRING" id="6313.A0A0K0D646"/>
<keyword evidence="2" id="KW-1185">Reference proteome</keyword>
<organism evidence="2 3">
    <name type="scientific">Angiostrongylus cantonensis</name>
    <name type="common">Rat lungworm</name>
    <dbReference type="NCBI Taxonomy" id="6313"/>
    <lineage>
        <taxon>Eukaryota</taxon>
        <taxon>Metazoa</taxon>
        <taxon>Ecdysozoa</taxon>
        <taxon>Nematoda</taxon>
        <taxon>Chromadorea</taxon>
        <taxon>Rhabditida</taxon>
        <taxon>Rhabditina</taxon>
        <taxon>Rhabditomorpha</taxon>
        <taxon>Strongyloidea</taxon>
        <taxon>Metastrongylidae</taxon>
        <taxon>Angiostrongylus</taxon>
    </lineage>
</organism>